<evidence type="ECO:0000313" key="2">
    <source>
        <dbReference type="Proteomes" id="UP001186974"/>
    </source>
</evidence>
<proteinExistence type="predicted"/>
<dbReference type="Proteomes" id="UP001186974">
    <property type="component" value="Unassembled WGS sequence"/>
</dbReference>
<reference evidence="1" key="1">
    <citation type="submission" date="2024-09" db="EMBL/GenBank/DDBJ databases">
        <title>Black Yeasts Isolated from many extreme environments.</title>
        <authorList>
            <person name="Coleine C."/>
            <person name="Stajich J.E."/>
            <person name="Selbmann L."/>
        </authorList>
    </citation>
    <scope>NUCLEOTIDE SEQUENCE</scope>
    <source>
        <strain evidence="1">CCFEE 5737</strain>
    </source>
</reference>
<accession>A0ACC3DB44</accession>
<keyword evidence="2" id="KW-1185">Reference proteome</keyword>
<evidence type="ECO:0000313" key="1">
    <source>
        <dbReference type="EMBL" id="KAK3064660.1"/>
    </source>
</evidence>
<comment type="caution">
    <text evidence="1">The sequence shown here is derived from an EMBL/GenBank/DDBJ whole genome shotgun (WGS) entry which is preliminary data.</text>
</comment>
<protein>
    <submittedName>
        <fullName evidence="1">Uncharacterized protein</fullName>
    </submittedName>
</protein>
<name>A0ACC3DB44_9PEZI</name>
<sequence length="170" mass="18955">MAFSCHASEVFSLYREISLDGLGIAISHTTDPYTKRTALFSGLEVKRPGGNIEEAEAQLSIWLAAGLEKTRRLAVSSKEQHTLDQLQPGVGWTIVGQDWHTYIAYKVSENGREKTRVLGPIDALAANSRSYYGIFKVADLVKRVAVYGQEVYWPWLRDDILKPMVPSPAT</sequence>
<gene>
    <name evidence="1" type="ORF">LTS18_005166</name>
</gene>
<organism evidence="1 2">
    <name type="scientific">Coniosporium uncinatum</name>
    <dbReference type="NCBI Taxonomy" id="93489"/>
    <lineage>
        <taxon>Eukaryota</taxon>
        <taxon>Fungi</taxon>
        <taxon>Dikarya</taxon>
        <taxon>Ascomycota</taxon>
        <taxon>Pezizomycotina</taxon>
        <taxon>Dothideomycetes</taxon>
        <taxon>Dothideomycetes incertae sedis</taxon>
        <taxon>Coniosporium</taxon>
    </lineage>
</organism>
<dbReference type="EMBL" id="JAWDJW010006456">
    <property type="protein sequence ID" value="KAK3064660.1"/>
    <property type="molecule type" value="Genomic_DNA"/>
</dbReference>